<dbReference type="InterPro" id="IPR038745">
    <property type="entry name" value="AT4G37440-like"/>
</dbReference>
<dbReference type="Proteomes" id="UP000257109">
    <property type="component" value="Unassembled WGS sequence"/>
</dbReference>
<feature type="compositionally biased region" description="Polar residues" evidence="2">
    <location>
        <begin position="415"/>
        <end position="429"/>
    </location>
</feature>
<proteinExistence type="predicted"/>
<feature type="region of interest" description="Disordered" evidence="2">
    <location>
        <begin position="1"/>
        <end position="31"/>
    </location>
</feature>
<feature type="coiled-coil region" evidence="1">
    <location>
        <begin position="270"/>
        <end position="304"/>
    </location>
</feature>
<accession>A0A371FH10</accession>
<sequence length="448" mass="50880">MGSDNVKPEEDALKKENVGVPVPEFSESKEGKVVLQPVTNCKGDGKIPLSSGNEEDVQVNITGSGWMTSGAKEPEDACEDATDAECSSSSSFGYTDSGLEDASALAFTDTEVESPMCEDDQSKTSPSRKKKATTMHWKRFIHPIRWRCEWLELQVKKLNSLALKYDKELVAYDYRKKREFSKLSVDDFNVKSVPIYDGIHRNKVMKRKKRNKAEERDLSSYVSNHSIFSYYENKNHDTYMEDFRGDVLRGNPDINIEEFKFNDTLSSVDLEDNDKAINDMIQRIEEIQSQVEKLKTRIDNVVGENPGKFCSVTQLSMIGPSNELKTGDIHLTENTLSTRKGITPFIETINKPQLEFLRENTKDEILIENQAAKEELHDLERVRNQFMDKTKESVEGQKFISTAQASESDMDIDNAVSTSKAGSTSNSNFRRSAKRGRKKSGSKRWKRR</sequence>
<dbReference type="CDD" id="cd11650">
    <property type="entry name" value="AT4G37440_like"/>
    <property type="match status" value="1"/>
</dbReference>
<evidence type="ECO:0000313" key="3">
    <source>
        <dbReference type="EMBL" id="RDX77607.1"/>
    </source>
</evidence>
<dbReference type="PANTHER" id="PTHR34057:SF17">
    <property type="match status" value="1"/>
</dbReference>
<keyword evidence="1" id="KW-0175">Coiled coil</keyword>
<feature type="coiled-coil region" evidence="1">
    <location>
        <begin position="362"/>
        <end position="389"/>
    </location>
</feature>
<reference evidence="3" key="1">
    <citation type="submission" date="2018-05" db="EMBL/GenBank/DDBJ databases">
        <title>Draft genome of Mucuna pruriens seed.</title>
        <authorList>
            <person name="Nnadi N.E."/>
            <person name="Vos R."/>
            <person name="Hasami M.H."/>
            <person name="Devisetty U.K."/>
            <person name="Aguiy J.C."/>
        </authorList>
    </citation>
    <scope>NUCLEOTIDE SEQUENCE [LARGE SCALE GENOMIC DNA]</scope>
    <source>
        <strain evidence="3">JCA_2017</strain>
    </source>
</reference>
<feature type="non-terminal residue" evidence="3">
    <location>
        <position position="1"/>
    </location>
</feature>
<dbReference type="STRING" id="157652.A0A371FH10"/>
<dbReference type="AlphaFoldDB" id="A0A371FH10"/>
<feature type="compositionally biased region" description="Basic residues" evidence="2">
    <location>
        <begin position="431"/>
        <end position="448"/>
    </location>
</feature>
<dbReference type="OrthoDB" id="21648at2759"/>
<keyword evidence="4" id="KW-1185">Reference proteome</keyword>
<dbReference type="PANTHER" id="PTHR34057">
    <property type="entry name" value="ELONGATION FACTOR"/>
    <property type="match status" value="1"/>
</dbReference>
<organism evidence="3 4">
    <name type="scientific">Mucuna pruriens</name>
    <name type="common">Velvet bean</name>
    <name type="synonym">Dolichos pruriens</name>
    <dbReference type="NCBI Taxonomy" id="157652"/>
    <lineage>
        <taxon>Eukaryota</taxon>
        <taxon>Viridiplantae</taxon>
        <taxon>Streptophyta</taxon>
        <taxon>Embryophyta</taxon>
        <taxon>Tracheophyta</taxon>
        <taxon>Spermatophyta</taxon>
        <taxon>Magnoliopsida</taxon>
        <taxon>eudicotyledons</taxon>
        <taxon>Gunneridae</taxon>
        <taxon>Pentapetalae</taxon>
        <taxon>rosids</taxon>
        <taxon>fabids</taxon>
        <taxon>Fabales</taxon>
        <taxon>Fabaceae</taxon>
        <taxon>Papilionoideae</taxon>
        <taxon>50 kb inversion clade</taxon>
        <taxon>NPAAA clade</taxon>
        <taxon>indigoferoid/millettioid clade</taxon>
        <taxon>Phaseoleae</taxon>
        <taxon>Mucuna</taxon>
    </lineage>
</organism>
<feature type="region of interest" description="Disordered" evidence="2">
    <location>
        <begin position="402"/>
        <end position="448"/>
    </location>
</feature>
<evidence type="ECO:0000256" key="2">
    <source>
        <dbReference type="SAM" id="MobiDB-lite"/>
    </source>
</evidence>
<evidence type="ECO:0000256" key="1">
    <source>
        <dbReference type="SAM" id="Coils"/>
    </source>
</evidence>
<evidence type="ECO:0000313" key="4">
    <source>
        <dbReference type="Proteomes" id="UP000257109"/>
    </source>
</evidence>
<feature type="non-terminal residue" evidence="3">
    <location>
        <position position="448"/>
    </location>
</feature>
<feature type="compositionally biased region" description="Basic and acidic residues" evidence="2">
    <location>
        <begin position="1"/>
        <end position="17"/>
    </location>
</feature>
<protein>
    <submittedName>
        <fullName evidence="3">Uncharacterized protein</fullName>
    </submittedName>
</protein>
<gene>
    <name evidence="3" type="ORF">CR513_42239</name>
</gene>
<name>A0A371FH10_MUCPR</name>
<feature type="region of interest" description="Disordered" evidence="2">
    <location>
        <begin position="63"/>
        <end position="84"/>
    </location>
</feature>
<dbReference type="EMBL" id="QJKJ01009132">
    <property type="protein sequence ID" value="RDX77607.1"/>
    <property type="molecule type" value="Genomic_DNA"/>
</dbReference>
<comment type="caution">
    <text evidence="3">The sequence shown here is derived from an EMBL/GenBank/DDBJ whole genome shotgun (WGS) entry which is preliminary data.</text>
</comment>